<protein>
    <submittedName>
        <fullName evidence="1">Uncharacterized protein</fullName>
    </submittedName>
</protein>
<comment type="caution">
    <text evidence="1">The sequence shown here is derived from an EMBL/GenBank/DDBJ whole genome shotgun (WGS) entry which is preliminary data.</text>
</comment>
<organism evidence="1 2">
    <name type="scientific">Mycobacterium botniense</name>
    <dbReference type="NCBI Taxonomy" id="84962"/>
    <lineage>
        <taxon>Bacteria</taxon>
        <taxon>Bacillati</taxon>
        <taxon>Actinomycetota</taxon>
        <taxon>Actinomycetes</taxon>
        <taxon>Mycobacteriales</taxon>
        <taxon>Mycobacteriaceae</taxon>
        <taxon>Mycobacterium</taxon>
    </lineage>
</organism>
<dbReference type="Proteomes" id="UP000465361">
    <property type="component" value="Unassembled WGS sequence"/>
</dbReference>
<evidence type="ECO:0000313" key="2">
    <source>
        <dbReference type="Proteomes" id="UP000465361"/>
    </source>
</evidence>
<reference evidence="1 2" key="1">
    <citation type="journal article" date="2019" name="Emerg. Microbes Infect.">
        <title>Comprehensive subspecies identification of 175 nontuberculous mycobacteria species based on 7547 genomic profiles.</title>
        <authorList>
            <person name="Matsumoto Y."/>
            <person name="Kinjo T."/>
            <person name="Motooka D."/>
            <person name="Nabeya D."/>
            <person name="Jung N."/>
            <person name="Uechi K."/>
            <person name="Horii T."/>
            <person name="Iida T."/>
            <person name="Fujita J."/>
            <person name="Nakamura S."/>
        </authorList>
    </citation>
    <scope>NUCLEOTIDE SEQUENCE [LARGE SCALE GENOMIC DNA]</scope>
    <source>
        <strain evidence="1 2">JCM 17322</strain>
    </source>
</reference>
<evidence type="ECO:0000313" key="1">
    <source>
        <dbReference type="EMBL" id="GFG73585.1"/>
    </source>
</evidence>
<dbReference type="EMBL" id="BLKW01000002">
    <property type="protein sequence ID" value="GFG73585.1"/>
    <property type="molecule type" value="Genomic_DNA"/>
</dbReference>
<accession>A0A7I9XUH2</accession>
<dbReference type="AlphaFoldDB" id="A0A7I9XUH2"/>
<sequence>MLSLSVANYARAPASPRYIGQGILGSDQARARRLRRLWERSAQRRGLLGGLRTLYGCARPRYARLLGPFGGLRRRPRWPGGPPLAR</sequence>
<proteinExistence type="predicted"/>
<name>A0A7I9XUH2_9MYCO</name>
<gene>
    <name evidence="1" type="ORF">MBOT_09500</name>
</gene>
<keyword evidence="2" id="KW-1185">Reference proteome</keyword>